<sequence length="392" mass="42889">MPMQSSRCKARPRARALAVVALGLLAPPTCCGMIHNLGVHDDARRVFQIESFGFRERGFMNLTVSGFSVEGPQPYRSGFVVKRTGTESSAQEEVENALAVGRPGSAAGSGDGGEPTCLLDKAGPGDLVLELSDKTAWEHGSQASRTVGPGEKGLYVLLYCGCPVESEGGGVVVMAEEEHKVSFKLRVAFWNEGIGGDRDYLSAGSESLPELFLGTFVLFSAALVVWARCIRRHPSQVLNNIAQIVLEETAPGSTVWLKWRNVLYVVDILCCCFILVPIIWSIRNLRDASLADSKAIRRLNVFTGFYKMVLGYIYFTRIILVLFSAMLPFELVWLEQLGSELATLIFFVITGWCFRPHPDAPYLPVGRDDTEGGVGSGEEDSESMELLALRRA</sequence>
<reference evidence="10 11" key="1">
    <citation type="journal article" date="2010" name="Nature">
        <title>The Ectocarpus genome and the independent evolution of multicellularity in brown algae.</title>
        <authorList>
            <person name="Cock J.M."/>
            <person name="Sterck L."/>
            <person name="Rouze P."/>
            <person name="Scornet D."/>
            <person name="Allen A.E."/>
            <person name="Amoutzias G."/>
            <person name="Anthouard V."/>
            <person name="Artiguenave F."/>
            <person name="Aury J.M."/>
            <person name="Badger J.H."/>
            <person name="Beszteri B."/>
            <person name="Billiau K."/>
            <person name="Bonnet E."/>
            <person name="Bothwell J.H."/>
            <person name="Bowler C."/>
            <person name="Boyen C."/>
            <person name="Brownlee C."/>
            <person name="Carrano C.J."/>
            <person name="Charrier B."/>
            <person name="Cho G.Y."/>
            <person name="Coelho S.M."/>
            <person name="Collen J."/>
            <person name="Corre E."/>
            <person name="Da Silva C."/>
            <person name="Delage L."/>
            <person name="Delaroque N."/>
            <person name="Dittami S.M."/>
            <person name="Doulbeau S."/>
            <person name="Elias M."/>
            <person name="Farnham G."/>
            <person name="Gachon C.M."/>
            <person name="Gschloessl B."/>
            <person name="Heesch S."/>
            <person name="Jabbari K."/>
            <person name="Jubin C."/>
            <person name="Kawai H."/>
            <person name="Kimura K."/>
            <person name="Kloareg B."/>
            <person name="Kupper F.C."/>
            <person name="Lang D."/>
            <person name="Le Bail A."/>
            <person name="Leblanc C."/>
            <person name="Lerouge P."/>
            <person name="Lohr M."/>
            <person name="Lopez P.J."/>
            <person name="Martens C."/>
            <person name="Maumus F."/>
            <person name="Michel G."/>
            <person name="Miranda-Saavedra D."/>
            <person name="Morales J."/>
            <person name="Moreau H."/>
            <person name="Motomura T."/>
            <person name="Nagasato C."/>
            <person name="Napoli C.A."/>
            <person name="Nelson D.R."/>
            <person name="Nyvall-Collen P."/>
            <person name="Peters A.F."/>
            <person name="Pommier C."/>
            <person name="Potin P."/>
            <person name="Poulain J."/>
            <person name="Quesneville H."/>
            <person name="Read B."/>
            <person name="Rensing S.A."/>
            <person name="Ritter A."/>
            <person name="Rousvoal S."/>
            <person name="Samanta M."/>
            <person name="Samson G."/>
            <person name="Schroeder D.C."/>
            <person name="Segurens B."/>
            <person name="Strittmatter M."/>
            <person name="Tonon T."/>
            <person name="Tregear J.W."/>
            <person name="Valentin K."/>
            <person name="von Dassow P."/>
            <person name="Yamagishi T."/>
            <person name="Van de Peer Y."/>
            <person name="Wincker P."/>
        </authorList>
    </citation>
    <scope>NUCLEOTIDE SEQUENCE [LARGE SCALE GENOMIC DNA]</scope>
    <source>
        <strain evidence="11">Ec32 / CCAP1310/4</strain>
    </source>
</reference>
<gene>
    <name evidence="10" type="ORF">Esi_0044_0105</name>
</gene>
<evidence type="ECO:0000259" key="9">
    <source>
        <dbReference type="Pfam" id="PF06814"/>
    </source>
</evidence>
<dbReference type="InterPro" id="IPR053937">
    <property type="entry name" value="GOST_TM"/>
</dbReference>
<keyword evidence="3 8" id="KW-0732">Signal</keyword>
<keyword evidence="2 7" id="KW-0812">Transmembrane</keyword>
<organism evidence="10 11">
    <name type="scientific">Ectocarpus siliculosus</name>
    <name type="common">Brown alga</name>
    <name type="synonym">Conferva siliculosa</name>
    <dbReference type="NCBI Taxonomy" id="2880"/>
    <lineage>
        <taxon>Eukaryota</taxon>
        <taxon>Sar</taxon>
        <taxon>Stramenopiles</taxon>
        <taxon>Ochrophyta</taxon>
        <taxon>PX clade</taxon>
        <taxon>Phaeophyceae</taxon>
        <taxon>Ectocarpales</taxon>
        <taxon>Ectocarpaceae</taxon>
        <taxon>Ectocarpus</taxon>
    </lineage>
</organism>
<dbReference type="AlphaFoldDB" id="D8LNF1"/>
<proteinExistence type="predicted"/>
<accession>D8LNF1</accession>
<dbReference type="Proteomes" id="UP000002630">
    <property type="component" value="Linkage Group LG22"/>
</dbReference>
<evidence type="ECO:0000256" key="7">
    <source>
        <dbReference type="SAM" id="Phobius"/>
    </source>
</evidence>
<comment type="subcellular location">
    <subcellularLocation>
        <location evidence="1">Membrane</location>
        <topology evidence="1">Multi-pass membrane protein</topology>
    </subcellularLocation>
</comment>
<evidence type="ECO:0000256" key="8">
    <source>
        <dbReference type="SAM" id="SignalP"/>
    </source>
</evidence>
<evidence type="ECO:0000256" key="4">
    <source>
        <dbReference type="ARBA" id="ARBA00022989"/>
    </source>
</evidence>
<dbReference type="PANTHER" id="PTHR21229:SF2">
    <property type="entry name" value="RE59932P"/>
    <property type="match status" value="1"/>
</dbReference>
<dbReference type="InterPro" id="IPR009637">
    <property type="entry name" value="GPR107/GPR108-like"/>
</dbReference>
<feature type="domain" description="GOST seven transmembrane" evidence="9">
    <location>
        <begin position="234"/>
        <end position="357"/>
    </location>
</feature>
<dbReference type="EMBL" id="FN648641">
    <property type="protein sequence ID" value="CBN77308.1"/>
    <property type="molecule type" value="Genomic_DNA"/>
</dbReference>
<evidence type="ECO:0000313" key="11">
    <source>
        <dbReference type="Proteomes" id="UP000002630"/>
    </source>
</evidence>
<dbReference type="InParanoid" id="D8LNF1"/>
<keyword evidence="11" id="KW-1185">Reference proteome</keyword>
<keyword evidence="10" id="KW-0675">Receptor</keyword>
<dbReference type="OMA" id="FANCIAD"/>
<feature type="transmembrane region" description="Helical" evidence="7">
    <location>
        <begin position="304"/>
        <end position="327"/>
    </location>
</feature>
<keyword evidence="4 7" id="KW-1133">Transmembrane helix</keyword>
<dbReference type="Pfam" id="PF06814">
    <property type="entry name" value="GOST_TM"/>
    <property type="match status" value="1"/>
</dbReference>
<evidence type="ECO:0000256" key="2">
    <source>
        <dbReference type="ARBA" id="ARBA00022692"/>
    </source>
</evidence>
<dbReference type="eggNOG" id="KOG2569">
    <property type="taxonomic scope" value="Eukaryota"/>
</dbReference>
<evidence type="ECO:0000256" key="6">
    <source>
        <dbReference type="SAM" id="MobiDB-lite"/>
    </source>
</evidence>
<dbReference type="EMBL" id="FN649747">
    <property type="protein sequence ID" value="CBN77308.1"/>
    <property type="molecule type" value="Genomic_DNA"/>
</dbReference>
<keyword evidence="5 7" id="KW-0472">Membrane</keyword>
<name>D8LNF1_ECTSI</name>
<feature type="signal peptide" evidence="8">
    <location>
        <begin position="1"/>
        <end position="32"/>
    </location>
</feature>
<feature type="transmembrane region" description="Helical" evidence="7">
    <location>
        <begin position="333"/>
        <end position="354"/>
    </location>
</feature>
<feature type="region of interest" description="Disordered" evidence="6">
    <location>
        <begin position="370"/>
        <end position="392"/>
    </location>
</feature>
<feature type="chain" id="PRO_5003117390" evidence="8">
    <location>
        <begin position="33"/>
        <end position="392"/>
    </location>
</feature>
<evidence type="ECO:0000256" key="5">
    <source>
        <dbReference type="ARBA" id="ARBA00023136"/>
    </source>
</evidence>
<evidence type="ECO:0000256" key="3">
    <source>
        <dbReference type="ARBA" id="ARBA00022729"/>
    </source>
</evidence>
<dbReference type="GO" id="GO:0016020">
    <property type="term" value="C:membrane"/>
    <property type="evidence" value="ECO:0007669"/>
    <property type="project" value="UniProtKB-SubCell"/>
</dbReference>
<feature type="transmembrane region" description="Helical" evidence="7">
    <location>
        <begin position="211"/>
        <end position="230"/>
    </location>
</feature>
<dbReference type="GO" id="GO:0005794">
    <property type="term" value="C:Golgi apparatus"/>
    <property type="evidence" value="ECO:0007669"/>
    <property type="project" value="TreeGrafter"/>
</dbReference>
<evidence type="ECO:0000256" key="1">
    <source>
        <dbReference type="ARBA" id="ARBA00004141"/>
    </source>
</evidence>
<evidence type="ECO:0000313" key="10">
    <source>
        <dbReference type="EMBL" id="CBN77308.1"/>
    </source>
</evidence>
<protein>
    <submittedName>
        <fullName evidence="10">Related to G-protein coupled receptors</fullName>
    </submittedName>
</protein>
<dbReference type="OrthoDB" id="29657at2759"/>
<feature type="transmembrane region" description="Helical" evidence="7">
    <location>
        <begin position="262"/>
        <end position="283"/>
    </location>
</feature>
<dbReference type="PANTHER" id="PTHR21229">
    <property type="entry name" value="LUNG SEVEN TRANSMEMBRANE RECEPTOR"/>
    <property type="match status" value="1"/>
</dbReference>